<keyword evidence="3" id="KW-0539">Nucleus</keyword>
<name>A0A8J7NXV7_ATRSP</name>
<dbReference type="PANTHER" id="PTHR15367:SF3">
    <property type="entry name" value="DNA-DIRECTED RNA POLYMERASE III SUBUNIT RPC7"/>
    <property type="match status" value="1"/>
</dbReference>
<feature type="non-terminal residue" evidence="5">
    <location>
        <position position="1"/>
    </location>
</feature>
<reference evidence="5" key="1">
    <citation type="journal article" date="2021" name="Cell">
        <title>Tracing the genetic footprints of vertebrate landing in non-teleost ray-finned fishes.</title>
        <authorList>
            <person name="Bi X."/>
            <person name="Wang K."/>
            <person name="Yang L."/>
            <person name="Pan H."/>
            <person name="Jiang H."/>
            <person name="Wei Q."/>
            <person name="Fang M."/>
            <person name="Yu H."/>
            <person name="Zhu C."/>
            <person name="Cai Y."/>
            <person name="He Y."/>
            <person name="Gan X."/>
            <person name="Zeng H."/>
            <person name="Yu D."/>
            <person name="Zhu Y."/>
            <person name="Jiang H."/>
            <person name="Qiu Q."/>
            <person name="Yang H."/>
            <person name="Zhang Y.E."/>
            <person name="Wang W."/>
            <person name="Zhu M."/>
            <person name="He S."/>
            <person name="Zhang G."/>
        </authorList>
    </citation>
    <scope>NUCLEOTIDE SEQUENCE</scope>
    <source>
        <strain evidence="5">Allg_001</strain>
    </source>
</reference>
<feature type="compositionally biased region" description="Acidic residues" evidence="4">
    <location>
        <begin position="165"/>
        <end position="187"/>
    </location>
</feature>
<dbReference type="GO" id="GO:0006383">
    <property type="term" value="P:transcription by RNA polymerase III"/>
    <property type="evidence" value="ECO:0007669"/>
    <property type="project" value="InterPro"/>
</dbReference>
<proteinExistence type="inferred from homology"/>
<dbReference type="Pfam" id="PF11705">
    <property type="entry name" value="RNA_pol_3_Rpc31"/>
    <property type="match status" value="1"/>
</dbReference>
<evidence type="ECO:0000256" key="4">
    <source>
        <dbReference type="SAM" id="MobiDB-lite"/>
    </source>
</evidence>
<gene>
    <name evidence="5" type="primary">Polr3g</name>
    <name evidence="5" type="ORF">GTO95_0010949</name>
</gene>
<dbReference type="PANTHER" id="PTHR15367">
    <property type="entry name" value="DNA-DIRECTED RNA POLYMERASE III"/>
    <property type="match status" value="1"/>
</dbReference>
<evidence type="ECO:0000313" key="5">
    <source>
        <dbReference type="EMBL" id="MBN3320368.1"/>
    </source>
</evidence>
<accession>A0A8J7NXV7</accession>
<feature type="compositionally biased region" description="Basic residues" evidence="4">
    <location>
        <begin position="114"/>
        <end position="129"/>
    </location>
</feature>
<keyword evidence="6" id="KW-1185">Reference proteome</keyword>
<feature type="non-terminal residue" evidence="5">
    <location>
        <position position="212"/>
    </location>
</feature>
<dbReference type="GO" id="GO:0005666">
    <property type="term" value="C:RNA polymerase III complex"/>
    <property type="evidence" value="ECO:0007669"/>
    <property type="project" value="TreeGrafter"/>
</dbReference>
<evidence type="ECO:0000313" key="6">
    <source>
        <dbReference type="Proteomes" id="UP000736164"/>
    </source>
</evidence>
<sequence length="212" mass="24438">MAGRGRGRGLAALTFNIEALGLTRGEALPETSFRPKPLFPDVDFKPVPLKMGEDQDYMLALKQEMRAAVKLLPYNIPLPAEKKDVEKYTKERNREGDNTWKPDWRRLPKELMPQRKKQTKPKANKKSKPKPSAGKEDVLSKLEDLEKKDEERKSDEEEAEKKKEEEEEEEGVQGEEYDEEELEEENDYIASYFEDGDDYGAGSDDNMDEATY</sequence>
<feature type="compositionally biased region" description="Basic and acidic residues" evidence="4">
    <location>
        <begin position="133"/>
        <end position="164"/>
    </location>
</feature>
<feature type="region of interest" description="Disordered" evidence="4">
    <location>
        <begin position="81"/>
        <end position="212"/>
    </location>
</feature>
<organism evidence="5 6">
    <name type="scientific">Atractosteus spatula</name>
    <name type="common">Alligator gar</name>
    <name type="synonym">Lepisosteus spatula</name>
    <dbReference type="NCBI Taxonomy" id="7917"/>
    <lineage>
        <taxon>Eukaryota</taxon>
        <taxon>Metazoa</taxon>
        <taxon>Chordata</taxon>
        <taxon>Craniata</taxon>
        <taxon>Vertebrata</taxon>
        <taxon>Euteleostomi</taxon>
        <taxon>Actinopterygii</taxon>
        <taxon>Neopterygii</taxon>
        <taxon>Holostei</taxon>
        <taxon>Semionotiformes</taxon>
        <taxon>Lepisosteidae</taxon>
        <taxon>Atractosteus</taxon>
    </lineage>
</organism>
<comment type="subcellular location">
    <subcellularLocation>
        <location evidence="1">Nucleus</location>
    </subcellularLocation>
</comment>
<evidence type="ECO:0000256" key="2">
    <source>
        <dbReference type="ARBA" id="ARBA00008352"/>
    </source>
</evidence>
<dbReference type="InterPro" id="IPR024661">
    <property type="entry name" value="RNA_pol_III_Rpc31"/>
</dbReference>
<comment type="caution">
    <text evidence="5">The sequence shown here is derived from an EMBL/GenBank/DDBJ whole genome shotgun (WGS) entry which is preliminary data.</text>
</comment>
<protein>
    <submittedName>
        <fullName evidence="5">RPC7 polymerase</fullName>
    </submittedName>
</protein>
<comment type="similarity">
    <text evidence="2">Belongs to the eukaryotic RPC7 RNA polymerase subunit family.</text>
</comment>
<dbReference type="EMBL" id="JAAWVO010051096">
    <property type="protein sequence ID" value="MBN3320368.1"/>
    <property type="molecule type" value="Genomic_DNA"/>
</dbReference>
<dbReference type="AlphaFoldDB" id="A0A8J7NXV7"/>
<evidence type="ECO:0000256" key="3">
    <source>
        <dbReference type="ARBA" id="ARBA00023242"/>
    </source>
</evidence>
<dbReference type="Proteomes" id="UP000736164">
    <property type="component" value="Unassembled WGS sequence"/>
</dbReference>
<feature type="compositionally biased region" description="Basic and acidic residues" evidence="4">
    <location>
        <begin position="81"/>
        <end position="113"/>
    </location>
</feature>
<evidence type="ECO:0000256" key="1">
    <source>
        <dbReference type="ARBA" id="ARBA00004123"/>
    </source>
</evidence>